<protein>
    <submittedName>
        <fullName evidence="2">Uncharacterized protein</fullName>
    </submittedName>
</protein>
<gene>
    <name evidence="2" type="ORF">KGM_201594</name>
</gene>
<name>A0A212EQ09_DANPL</name>
<feature type="compositionally biased region" description="Polar residues" evidence="1">
    <location>
        <begin position="395"/>
        <end position="404"/>
    </location>
</feature>
<feature type="region of interest" description="Disordered" evidence="1">
    <location>
        <begin position="392"/>
        <end position="421"/>
    </location>
</feature>
<proteinExistence type="predicted"/>
<organism evidence="2 3">
    <name type="scientific">Danaus plexippus plexippus</name>
    <dbReference type="NCBI Taxonomy" id="278856"/>
    <lineage>
        <taxon>Eukaryota</taxon>
        <taxon>Metazoa</taxon>
        <taxon>Ecdysozoa</taxon>
        <taxon>Arthropoda</taxon>
        <taxon>Hexapoda</taxon>
        <taxon>Insecta</taxon>
        <taxon>Pterygota</taxon>
        <taxon>Neoptera</taxon>
        <taxon>Endopterygota</taxon>
        <taxon>Lepidoptera</taxon>
        <taxon>Glossata</taxon>
        <taxon>Ditrysia</taxon>
        <taxon>Papilionoidea</taxon>
        <taxon>Nymphalidae</taxon>
        <taxon>Danainae</taxon>
        <taxon>Danaini</taxon>
        <taxon>Danaina</taxon>
        <taxon>Danaus</taxon>
        <taxon>Danaus</taxon>
    </lineage>
</organism>
<dbReference type="eggNOG" id="ENOG502TC2Z">
    <property type="taxonomic scope" value="Eukaryota"/>
</dbReference>
<dbReference type="InParanoid" id="A0A212EQ09"/>
<comment type="caution">
    <text evidence="2">The sequence shown here is derived from an EMBL/GenBank/DDBJ whole genome shotgun (WGS) entry which is preliminary data.</text>
</comment>
<reference evidence="2 3" key="1">
    <citation type="journal article" date="2011" name="Cell">
        <title>The monarch butterfly genome yields insights into long-distance migration.</title>
        <authorList>
            <person name="Zhan S."/>
            <person name="Merlin C."/>
            <person name="Boore J.L."/>
            <person name="Reppert S.M."/>
        </authorList>
    </citation>
    <scope>NUCLEOTIDE SEQUENCE [LARGE SCALE GENOMIC DNA]</scope>
    <source>
        <strain evidence="2">F-2</strain>
    </source>
</reference>
<evidence type="ECO:0000313" key="3">
    <source>
        <dbReference type="Proteomes" id="UP000007151"/>
    </source>
</evidence>
<evidence type="ECO:0000256" key="1">
    <source>
        <dbReference type="SAM" id="MobiDB-lite"/>
    </source>
</evidence>
<accession>A0A212EQ09</accession>
<sequence>MALVLRKAVMPKNVSLLKCIKGRPLATASNKKNAAPLLALRGAAFGSYDARLALCCVHNAMKRTLCKRTQSFGVKHFCNQSNIELQKEDVVKSKGRLYRSISCPCLRPNGNDRPVHIKRAASAISLKDIAPRFRIPGVVFNQITPNFMQLRAASTSSAIKDITSVCACPCAPCGCNCLPPPCNTPAKCLQYMTGYYYYPYGTWFCGPYHISTGPCGPCAGPVRPDGCGGPAPPCPGGPCGPACIGPCKPCGPCICGPCGACGPCGPCGPLSCCGFCGIGNSFPNYPPGSPYDFSSFNAYGAYGPYTPQPPPMFPNQPMQPNFCPPFNSFPQPQPQFGPVNLPGNHFGPCYDVPMPSPIPIDALPQNPFMPPPSNAPNPPGPVRPSYNFAKPTLKDSPTTENVRSAPSIDGPCPKNLTPKSLRMSPLSRYENSLKMGSSSRPPRMNGRALQDINTSFVCHFSTGSMQTRAIETDRNRSNIFRAHTKKTCKGSCNKPFCNWCPLKGK</sequence>
<dbReference type="KEGG" id="dpl:KGM_201594"/>
<dbReference type="STRING" id="278856.A0A212EQ09"/>
<evidence type="ECO:0000313" key="2">
    <source>
        <dbReference type="EMBL" id="OWR43580.1"/>
    </source>
</evidence>
<keyword evidence="3" id="KW-1185">Reference proteome</keyword>
<dbReference type="Proteomes" id="UP000007151">
    <property type="component" value="Unassembled WGS sequence"/>
</dbReference>
<dbReference type="EMBL" id="AGBW02013337">
    <property type="protein sequence ID" value="OWR43580.1"/>
    <property type="molecule type" value="Genomic_DNA"/>
</dbReference>
<dbReference type="AlphaFoldDB" id="A0A212EQ09"/>